<organism evidence="1 2">
    <name type="scientific">Candidatus Lloydbacteria bacterium RIFCSPHIGHO2_02_FULL_54_17</name>
    <dbReference type="NCBI Taxonomy" id="1798664"/>
    <lineage>
        <taxon>Bacteria</taxon>
        <taxon>Candidatus Lloydiibacteriota</taxon>
    </lineage>
</organism>
<dbReference type="EMBL" id="MHLO01000027">
    <property type="protein sequence ID" value="OGZ11929.1"/>
    <property type="molecule type" value="Genomic_DNA"/>
</dbReference>
<evidence type="ECO:0000313" key="2">
    <source>
        <dbReference type="Proteomes" id="UP000178636"/>
    </source>
</evidence>
<proteinExistence type="predicted"/>
<dbReference type="AlphaFoldDB" id="A0A1G2DE77"/>
<reference evidence="1 2" key="1">
    <citation type="journal article" date="2016" name="Nat. Commun.">
        <title>Thousands of microbial genomes shed light on interconnected biogeochemical processes in an aquifer system.</title>
        <authorList>
            <person name="Anantharaman K."/>
            <person name="Brown C.T."/>
            <person name="Hug L.A."/>
            <person name="Sharon I."/>
            <person name="Castelle C.J."/>
            <person name="Probst A.J."/>
            <person name="Thomas B.C."/>
            <person name="Singh A."/>
            <person name="Wilkins M.J."/>
            <person name="Karaoz U."/>
            <person name="Brodie E.L."/>
            <person name="Williams K.H."/>
            <person name="Hubbard S.S."/>
            <person name="Banfield J.F."/>
        </authorList>
    </citation>
    <scope>NUCLEOTIDE SEQUENCE [LARGE SCALE GENOMIC DNA]</scope>
</reference>
<comment type="caution">
    <text evidence="1">The sequence shown here is derived from an EMBL/GenBank/DDBJ whole genome shotgun (WGS) entry which is preliminary data.</text>
</comment>
<accession>A0A1G2DE77</accession>
<sequence>MNFGLLGCLRGTFRRLAWPVLRTYLSAKHWLLDPYYRGLAVQARYLYRTSDLFRSRWEALGYDYAMESFEGDTGIHFFYKARKEHWWIRSAIFVDATLGREPRPYCMSKEGY</sequence>
<protein>
    <submittedName>
        <fullName evidence="1">Uncharacterized protein</fullName>
    </submittedName>
</protein>
<gene>
    <name evidence="1" type="ORF">A3C93_05815</name>
</gene>
<evidence type="ECO:0000313" key="1">
    <source>
        <dbReference type="EMBL" id="OGZ11929.1"/>
    </source>
</evidence>
<dbReference type="Proteomes" id="UP000178636">
    <property type="component" value="Unassembled WGS sequence"/>
</dbReference>
<name>A0A1G2DE77_9BACT</name>
<dbReference type="STRING" id="1798664.A3C93_05815"/>